<keyword evidence="2" id="KW-1185">Reference proteome</keyword>
<dbReference type="EMBL" id="JAAIUW010000008">
    <property type="protein sequence ID" value="KAF7819832.1"/>
    <property type="molecule type" value="Genomic_DNA"/>
</dbReference>
<dbReference type="AlphaFoldDB" id="A0A834WEM2"/>
<dbReference type="Proteomes" id="UP000634136">
    <property type="component" value="Unassembled WGS sequence"/>
</dbReference>
<proteinExistence type="predicted"/>
<name>A0A834WEM2_9FABA</name>
<organism evidence="1 2">
    <name type="scientific">Senna tora</name>
    <dbReference type="NCBI Taxonomy" id="362788"/>
    <lineage>
        <taxon>Eukaryota</taxon>
        <taxon>Viridiplantae</taxon>
        <taxon>Streptophyta</taxon>
        <taxon>Embryophyta</taxon>
        <taxon>Tracheophyta</taxon>
        <taxon>Spermatophyta</taxon>
        <taxon>Magnoliopsida</taxon>
        <taxon>eudicotyledons</taxon>
        <taxon>Gunneridae</taxon>
        <taxon>Pentapetalae</taxon>
        <taxon>rosids</taxon>
        <taxon>fabids</taxon>
        <taxon>Fabales</taxon>
        <taxon>Fabaceae</taxon>
        <taxon>Caesalpinioideae</taxon>
        <taxon>Cassia clade</taxon>
        <taxon>Senna</taxon>
    </lineage>
</organism>
<evidence type="ECO:0000313" key="2">
    <source>
        <dbReference type="Proteomes" id="UP000634136"/>
    </source>
</evidence>
<comment type="caution">
    <text evidence="1">The sequence shown here is derived from an EMBL/GenBank/DDBJ whole genome shotgun (WGS) entry which is preliminary data.</text>
</comment>
<reference evidence="1" key="1">
    <citation type="submission" date="2020-09" db="EMBL/GenBank/DDBJ databases">
        <title>Genome-Enabled Discovery of Anthraquinone Biosynthesis in Senna tora.</title>
        <authorList>
            <person name="Kang S.-H."/>
            <person name="Pandey R.P."/>
            <person name="Lee C.-M."/>
            <person name="Sim J.-S."/>
            <person name="Jeong J.-T."/>
            <person name="Choi B.-S."/>
            <person name="Jung M."/>
            <person name="Ginzburg D."/>
            <person name="Zhao K."/>
            <person name="Won S.Y."/>
            <person name="Oh T.-J."/>
            <person name="Yu Y."/>
            <person name="Kim N.-H."/>
            <person name="Lee O.R."/>
            <person name="Lee T.-H."/>
            <person name="Bashyal P."/>
            <person name="Kim T.-S."/>
            <person name="Lee W.-H."/>
            <person name="Kawkins C."/>
            <person name="Kim C.-K."/>
            <person name="Kim J.S."/>
            <person name="Ahn B.O."/>
            <person name="Rhee S.Y."/>
            <person name="Sohng J.K."/>
        </authorList>
    </citation>
    <scope>NUCLEOTIDE SEQUENCE</scope>
    <source>
        <tissue evidence="1">Leaf</tissue>
    </source>
</reference>
<evidence type="ECO:0000313" key="1">
    <source>
        <dbReference type="EMBL" id="KAF7819832.1"/>
    </source>
</evidence>
<protein>
    <submittedName>
        <fullName evidence="1">Uncharacterized protein</fullName>
    </submittedName>
</protein>
<gene>
    <name evidence="1" type="ORF">G2W53_025287</name>
</gene>
<accession>A0A834WEM2</accession>
<sequence>MDGARERHSQNKDVVEAPPRRLAMARKLRAMTGDC</sequence>